<dbReference type="EMBL" id="CAJPIZ010017364">
    <property type="protein sequence ID" value="CAG2116072.1"/>
    <property type="molecule type" value="Genomic_DNA"/>
</dbReference>
<dbReference type="Proteomes" id="UP000759131">
    <property type="component" value="Unassembled WGS sequence"/>
</dbReference>
<evidence type="ECO:0000259" key="4">
    <source>
        <dbReference type="PROSITE" id="PS50102"/>
    </source>
</evidence>
<organism evidence="5">
    <name type="scientific">Medioppia subpectinata</name>
    <dbReference type="NCBI Taxonomy" id="1979941"/>
    <lineage>
        <taxon>Eukaryota</taxon>
        <taxon>Metazoa</taxon>
        <taxon>Ecdysozoa</taxon>
        <taxon>Arthropoda</taxon>
        <taxon>Chelicerata</taxon>
        <taxon>Arachnida</taxon>
        <taxon>Acari</taxon>
        <taxon>Acariformes</taxon>
        <taxon>Sarcoptiformes</taxon>
        <taxon>Oribatida</taxon>
        <taxon>Brachypylina</taxon>
        <taxon>Oppioidea</taxon>
        <taxon>Oppiidae</taxon>
        <taxon>Medioppia</taxon>
    </lineage>
</organism>
<keyword evidence="1" id="KW-0677">Repeat</keyword>
<keyword evidence="6" id="KW-1185">Reference proteome</keyword>
<dbReference type="AlphaFoldDB" id="A0A7R9L7S5"/>
<evidence type="ECO:0000256" key="2">
    <source>
        <dbReference type="ARBA" id="ARBA00022884"/>
    </source>
</evidence>
<keyword evidence="2 3" id="KW-0694">RNA-binding</keyword>
<dbReference type="SUPFAM" id="SSF54928">
    <property type="entry name" value="RNA-binding domain, RBD"/>
    <property type="match status" value="1"/>
</dbReference>
<proteinExistence type="predicted"/>
<evidence type="ECO:0000313" key="6">
    <source>
        <dbReference type="Proteomes" id="UP000759131"/>
    </source>
</evidence>
<dbReference type="Pfam" id="PF00076">
    <property type="entry name" value="RRM_1"/>
    <property type="match status" value="1"/>
</dbReference>
<dbReference type="EMBL" id="OC871939">
    <property type="protein sequence ID" value="CAD7635642.1"/>
    <property type="molecule type" value="Genomic_DNA"/>
</dbReference>
<dbReference type="OrthoDB" id="410044at2759"/>
<dbReference type="InterPro" id="IPR035979">
    <property type="entry name" value="RBD_domain_sf"/>
</dbReference>
<dbReference type="InterPro" id="IPR000504">
    <property type="entry name" value="RRM_dom"/>
</dbReference>
<dbReference type="GO" id="GO:0003723">
    <property type="term" value="F:RNA binding"/>
    <property type="evidence" value="ECO:0007669"/>
    <property type="project" value="UniProtKB-UniRule"/>
</dbReference>
<dbReference type="Gene3D" id="3.30.70.330">
    <property type="match status" value="1"/>
</dbReference>
<reference evidence="5" key="1">
    <citation type="submission" date="2020-11" db="EMBL/GenBank/DDBJ databases">
        <authorList>
            <person name="Tran Van P."/>
        </authorList>
    </citation>
    <scope>NUCLEOTIDE SEQUENCE</scope>
</reference>
<protein>
    <recommendedName>
        <fullName evidence="4">RRM domain-containing protein</fullName>
    </recommendedName>
</protein>
<sequence length="105" mass="11497">MKDRKLFVGMLSKHQSEEDIRMLFQSYGCIEECTILRGPDGQSKVINLSCNAMLNPIERGGGGGVAERFYKPHSYLNCGCAFVKFGSHGEAQAAINSLHGSQTMP</sequence>
<dbReference type="PROSITE" id="PS50102">
    <property type="entry name" value="RRM"/>
    <property type="match status" value="1"/>
</dbReference>
<feature type="domain" description="RRM" evidence="4">
    <location>
        <begin position="4"/>
        <end position="105"/>
    </location>
</feature>
<evidence type="ECO:0000313" key="5">
    <source>
        <dbReference type="EMBL" id="CAD7635642.1"/>
    </source>
</evidence>
<name>A0A7R9L7S5_9ACAR</name>
<evidence type="ECO:0000256" key="3">
    <source>
        <dbReference type="PROSITE-ProRule" id="PRU00176"/>
    </source>
</evidence>
<evidence type="ECO:0000256" key="1">
    <source>
        <dbReference type="ARBA" id="ARBA00022737"/>
    </source>
</evidence>
<feature type="non-terminal residue" evidence="5">
    <location>
        <position position="105"/>
    </location>
</feature>
<dbReference type="PANTHER" id="PTHR24012">
    <property type="entry name" value="RNA BINDING PROTEIN"/>
    <property type="match status" value="1"/>
</dbReference>
<accession>A0A7R9L7S5</accession>
<dbReference type="InterPro" id="IPR012677">
    <property type="entry name" value="Nucleotide-bd_a/b_plait_sf"/>
</dbReference>
<gene>
    <name evidence="5" type="ORF">OSB1V03_LOCUS16033</name>
</gene>